<sequence>MSKCRVFSKPDKSVLIVIPAPKSRRPGETEEEWLDRVFTMTVRKSQEALDAWLEKPEPVGEKELEKHRKSVDFLKNNLLVGLPHNDIDLSELPLTKEDRESWEFDENSKKIKVNQVKKQAKDQE</sequence>
<organism evidence="1">
    <name type="scientific">marine sediment metagenome</name>
    <dbReference type="NCBI Taxonomy" id="412755"/>
    <lineage>
        <taxon>unclassified sequences</taxon>
        <taxon>metagenomes</taxon>
        <taxon>ecological metagenomes</taxon>
    </lineage>
</organism>
<reference evidence="1" key="1">
    <citation type="journal article" date="2015" name="Nature">
        <title>Complex archaea that bridge the gap between prokaryotes and eukaryotes.</title>
        <authorList>
            <person name="Spang A."/>
            <person name="Saw J.H."/>
            <person name="Jorgensen S.L."/>
            <person name="Zaremba-Niedzwiedzka K."/>
            <person name="Martijn J."/>
            <person name="Lind A.E."/>
            <person name="van Eijk R."/>
            <person name="Schleper C."/>
            <person name="Guy L."/>
            <person name="Ettema T.J."/>
        </authorList>
    </citation>
    <scope>NUCLEOTIDE SEQUENCE</scope>
</reference>
<proteinExistence type="predicted"/>
<gene>
    <name evidence="1" type="ORF">LCGC14_2663860</name>
</gene>
<dbReference type="EMBL" id="LAZR01046534">
    <property type="protein sequence ID" value="KKK96327.1"/>
    <property type="molecule type" value="Genomic_DNA"/>
</dbReference>
<dbReference type="AlphaFoldDB" id="A0A0F8ZR22"/>
<comment type="caution">
    <text evidence="1">The sequence shown here is derived from an EMBL/GenBank/DDBJ whole genome shotgun (WGS) entry which is preliminary data.</text>
</comment>
<evidence type="ECO:0000313" key="1">
    <source>
        <dbReference type="EMBL" id="KKK96327.1"/>
    </source>
</evidence>
<feature type="non-terminal residue" evidence="1">
    <location>
        <position position="124"/>
    </location>
</feature>
<name>A0A0F8ZR22_9ZZZZ</name>
<protein>
    <submittedName>
        <fullName evidence="1">Uncharacterized protein</fullName>
    </submittedName>
</protein>
<accession>A0A0F8ZR22</accession>